<keyword evidence="2" id="KW-0812">Transmembrane</keyword>
<reference evidence="3 4" key="1">
    <citation type="submission" date="2016-08" db="EMBL/GenBank/DDBJ databases">
        <authorList>
            <consortium name="Pathogen Informatics"/>
        </authorList>
    </citation>
    <scope>NUCLEOTIDE SEQUENCE [LARGE SCALE GENOMIC DNA]</scope>
    <source>
        <strain evidence="3 4">CB</strain>
    </source>
</reference>
<evidence type="ECO:0000256" key="1">
    <source>
        <dbReference type="SAM" id="MobiDB-lite"/>
    </source>
</evidence>
<keyword evidence="2" id="KW-0472">Membrane</keyword>
<dbReference type="EMBL" id="FMIM01000285">
    <property type="protein sequence ID" value="SCL88867.1"/>
    <property type="molecule type" value="Genomic_DNA"/>
</dbReference>
<feature type="region of interest" description="Disordered" evidence="1">
    <location>
        <begin position="292"/>
        <end position="462"/>
    </location>
</feature>
<accession>A0A1D3L8Z1</accession>
<keyword evidence="2" id="KW-1133">Transmembrane helix</keyword>
<dbReference type="Pfam" id="PF06022">
    <property type="entry name" value="Cir_Bir_Yir"/>
    <property type="match status" value="1"/>
</dbReference>
<dbReference type="InterPro" id="IPR006477">
    <property type="entry name" value="Yir_bir_cir"/>
</dbReference>
<proteinExistence type="predicted"/>
<feature type="compositionally biased region" description="Polar residues" evidence="1">
    <location>
        <begin position="448"/>
        <end position="462"/>
    </location>
</feature>
<feature type="transmembrane region" description="Helical" evidence="2">
    <location>
        <begin position="497"/>
        <end position="515"/>
    </location>
</feature>
<dbReference type="Proteomes" id="UP000195489">
    <property type="component" value="Unassembled WGS sequence"/>
</dbReference>
<feature type="compositionally biased region" description="Polar residues" evidence="1">
    <location>
        <begin position="357"/>
        <end position="378"/>
    </location>
</feature>
<evidence type="ECO:0000313" key="3">
    <source>
        <dbReference type="EMBL" id="SCL88867.1"/>
    </source>
</evidence>
<dbReference type="AlphaFoldDB" id="A0A1D3L8Z1"/>
<sequence length="606" mass="69563">MANKACTLLREVDAYFNNENVNEEKFNNSGLFTYKCPRKGREYICTTNNERINTLGGYLYEKLRNAANNLNGKGNDDNRHIEIFMMWLSDKLYKLENNKSATLEESYKKYLENNMPSFNYWNVLGSKKEYKIANVWYMSRLYSLLNDICSIVIEYDKNKNKNKKKIEKYSHQCYQKFINIYKDIKECYSYFHLLKFLKSIYDVIRNDAIKETDAKKEIIKNKLLTDNGIRKAFASHIKDSKQVLGNVLNALTISLKDLTPKDWDQRFLDESDQTIDLYTKNCNALHSEISKQAKKDISKNPSTEQSQSGSNKLETQQQAETPTALPQKQESPSPSQPPEKTKDNQDKTPSESEKEPSQIQLPNSPQSQETKLETNQEGSGKLSKDPPSNEQKPEPPPSLPGGEKKEPENIKAPTPGGQSNDDQQPPTPTQDLGSPDSKQVNHPDSSPEKQSQLPVDSSSKTANLGIMLKGPGITIEKKIPQLLKIKDIFKGYNRPETVITVILIPIITLIIYKYLSRERTKKSEKKNMKKVINLAYGKRKTQIIIKSCDRTKDLKPVINSVDRKKDSLLNIHKLMQADSIPFINLFFLLIFLSIKENTIFWNYKFN</sequence>
<gene>
    <name evidence="3" type="ORF">PCHCB_000521600</name>
</gene>
<name>A0A1D3L8Z1_PLACU</name>
<evidence type="ECO:0000256" key="2">
    <source>
        <dbReference type="SAM" id="Phobius"/>
    </source>
</evidence>
<evidence type="ECO:0000313" key="4">
    <source>
        <dbReference type="Proteomes" id="UP000195489"/>
    </source>
</evidence>
<feature type="compositionally biased region" description="Polar residues" evidence="1">
    <location>
        <begin position="299"/>
        <end position="321"/>
    </location>
</feature>
<protein>
    <submittedName>
        <fullName evidence="3">CIR protein</fullName>
    </submittedName>
</protein>
<feature type="compositionally biased region" description="Polar residues" evidence="1">
    <location>
        <begin position="416"/>
        <end position="438"/>
    </location>
</feature>
<organism evidence="3 4">
    <name type="scientific">Plasmodium chabaudi chabaudi</name>
    <dbReference type="NCBI Taxonomy" id="31271"/>
    <lineage>
        <taxon>Eukaryota</taxon>
        <taxon>Sar</taxon>
        <taxon>Alveolata</taxon>
        <taxon>Apicomplexa</taxon>
        <taxon>Aconoidasida</taxon>
        <taxon>Haemosporida</taxon>
        <taxon>Plasmodiidae</taxon>
        <taxon>Plasmodium</taxon>
        <taxon>Plasmodium (Vinckeia)</taxon>
    </lineage>
</organism>
<feature type="compositionally biased region" description="Basic and acidic residues" evidence="1">
    <location>
        <begin position="339"/>
        <end position="356"/>
    </location>
</feature>
<feature type="transmembrane region" description="Helical" evidence="2">
    <location>
        <begin position="574"/>
        <end position="594"/>
    </location>
</feature>